<keyword evidence="2" id="KW-1185">Reference proteome</keyword>
<name>A0A8E5EC35_9CAUD</name>
<organism evidence="1 2">
    <name type="scientific">Tenacibaculum phage Gundel_1</name>
    <dbReference type="NCBI Taxonomy" id="2745672"/>
    <lineage>
        <taxon>Viruses</taxon>
        <taxon>Duplodnaviria</taxon>
        <taxon>Heunggongvirae</taxon>
        <taxon>Uroviricota</taxon>
        <taxon>Caudoviricetes</taxon>
        <taxon>Pachyviridae</taxon>
        <taxon>Gundelvirus</taxon>
        <taxon>Gundelvirus Gundel</taxon>
    </lineage>
</organism>
<accession>A0A8E5EC35</accession>
<sequence>MKIASSITLPVQIKNGKFNSNLNTIIDIIKAYEGHTIDITFKKRSNKRSNKQNKYYWSVIIPIFNNCIKVEWDEIWSLEETHNFLKSNCNYEELVNEDTGEIIRRTKSTTENSTTDQELYHKQCRRLADEFFNTEIPLPNKKLTLKF</sequence>
<reference evidence="1" key="1">
    <citation type="submission" date="2020-07" db="EMBL/GenBank/DDBJ databases">
        <title>Highly diverse flavobacterial phages as mortality factor during North Sea spring blooms.</title>
        <authorList>
            <person name="Bartlau N."/>
            <person name="Wichels A."/>
            <person name="Krohne G."/>
            <person name="Adriaenssens E.M."/>
            <person name="Heins A."/>
            <person name="Fuchs B.M."/>
            <person name="Amann R."/>
            <person name="Moraru C."/>
        </authorList>
    </citation>
    <scope>NUCLEOTIDE SEQUENCE</scope>
</reference>
<dbReference type="Proteomes" id="UP000693868">
    <property type="component" value="Segment"/>
</dbReference>
<proteinExistence type="predicted"/>
<evidence type="ECO:0000313" key="1">
    <source>
        <dbReference type="EMBL" id="QQV91467.1"/>
    </source>
</evidence>
<evidence type="ECO:0000313" key="2">
    <source>
        <dbReference type="Proteomes" id="UP000693868"/>
    </source>
</evidence>
<gene>
    <name evidence="1" type="ORF">Gundel1_35</name>
</gene>
<dbReference type="EMBL" id="MT732474">
    <property type="protein sequence ID" value="QQV91467.1"/>
    <property type="molecule type" value="Genomic_DNA"/>
</dbReference>
<protein>
    <submittedName>
        <fullName evidence="1">NinB</fullName>
    </submittedName>
</protein>
<dbReference type="Gene3D" id="1.10.3790.10">
    <property type="entry name" value="NinB"/>
    <property type="match status" value="1"/>
</dbReference>
<dbReference type="InterPro" id="IPR036619">
    <property type="entry name" value="NinB_sf"/>
</dbReference>